<feature type="non-terminal residue" evidence="1">
    <location>
        <position position="1"/>
    </location>
</feature>
<dbReference type="EMBL" id="CAJOBI010126292">
    <property type="protein sequence ID" value="CAF4702530.1"/>
    <property type="molecule type" value="Genomic_DNA"/>
</dbReference>
<sequence>RASRMVQHFHGQLSGLSIEQKEELQRSSECIQDCHQYLDIPDVHHEANLEFVSNSNRSMWILRTDTTESYELLLKHVVYRNTFEPVGPQGERKVTIRTRVKCLGETNPNELPVFTRFISIDEPKIPIKVELKGDTYYTVPENVIHRGIYLFRTLSIFTNAIKKQQADISDCMLQAIPSLSNTEQLIIPDAPNLEKQVTNEGATFSGLETIDVYQSLFRQIAYVSHAPITYMDRSFALSCVSVSARVITNEIRVRVHIEKQMAPSAPVAAALSNQFFVDNDHARNHIVNVDETNERVKRNISGDYITVPIFIFMHML</sequence>
<comment type="caution">
    <text evidence="1">The sequence shown here is derived from an EMBL/GenBank/DDBJ whole genome shotgun (WGS) entry which is preliminary data.</text>
</comment>
<dbReference type="PANTHER" id="PTHR14139">
    <property type="entry name" value="CALSYNTENIN"/>
    <property type="match status" value="1"/>
</dbReference>
<dbReference type="GO" id="GO:0045211">
    <property type="term" value="C:postsynaptic membrane"/>
    <property type="evidence" value="ECO:0007669"/>
    <property type="project" value="TreeGrafter"/>
</dbReference>
<dbReference type="GO" id="GO:0051965">
    <property type="term" value="P:positive regulation of synapse assembly"/>
    <property type="evidence" value="ECO:0007669"/>
    <property type="project" value="TreeGrafter"/>
</dbReference>
<reference evidence="1" key="1">
    <citation type="submission" date="2021-02" db="EMBL/GenBank/DDBJ databases">
        <authorList>
            <person name="Nowell W R."/>
        </authorList>
    </citation>
    <scope>NUCLEOTIDE SEQUENCE</scope>
</reference>
<evidence type="ECO:0008006" key="3">
    <source>
        <dbReference type="Google" id="ProtNLM"/>
    </source>
</evidence>
<dbReference type="PANTHER" id="PTHR14139:SF2">
    <property type="entry name" value="CALSYNTENIN-1"/>
    <property type="match status" value="1"/>
</dbReference>
<dbReference type="Proteomes" id="UP000676336">
    <property type="component" value="Unassembled WGS sequence"/>
</dbReference>
<dbReference type="GO" id="GO:0007155">
    <property type="term" value="P:cell adhesion"/>
    <property type="evidence" value="ECO:0007669"/>
    <property type="project" value="UniProtKB-KW"/>
</dbReference>
<accession>A0A8S3ABS5</accession>
<proteinExistence type="predicted"/>
<evidence type="ECO:0000313" key="1">
    <source>
        <dbReference type="EMBL" id="CAF4702530.1"/>
    </source>
</evidence>
<dbReference type="GO" id="GO:0009986">
    <property type="term" value="C:cell surface"/>
    <property type="evidence" value="ECO:0007669"/>
    <property type="project" value="TreeGrafter"/>
</dbReference>
<gene>
    <name evidence="1" type="ORF">SMN809_LOCUS43110</name>
</gene>
<evidence type="ECO:0000313" key="2">
    <source>
        <dbReference type="Proteomes" id="UP000676336"/>
    </source>
</evidence>
<name>A0A8S3ABS5_9BILA</name>
<dbReference type="GO" id="GO:0050806">
    <property type="term" value="P:positive regulation of synaptic transmission"/>
    <property type="evidence" value="ECO:0007669"/>
    <property type="project" value="TreeGrafter"/>
</dbReference>
<dbReference type="AlphaFoldDB" id="A0A8S3ABS5"/>
<organism evidence="1 2">
    <name type="scientific">Rotaria magnacalcarata</name>
    <dbReference type="NCBI Taxonomy" id="392030"/>
    <lineage>
        <taxon>Eukaryota</taxon>
        <taxon>Metazoa</taxon>
        <taxon>Spiralia</taxon>
        <taxon>Gnathifera</taxon>
        <taxon>Rotifera</taxon>
        <taxon>Eurotatoria</taxon>
        <taxon>Bdelloidea</taxon>
        <taxon>Philodinida</taxon>
        <taxon>Philodinidae</taxon>
        <taxon>Rotaria</taxon>
    </lineage>
</organism>
<protein>
    <recommendedName>
        <fullName evidence="3">Vitellogenin</fullName>
    </recommendedName>
</protein>